<comment type="similarity">
    <text evidence="3">Belongs to the threonine synthase family.</text>
</comment>
<evidence type="ECO:0000256" key="3">
    <source>
        <dbReference type="ARBA" id="ARBA00005517"/>
    </source>
</evidence>
<dbReference type="InterPro" id="IPR000634">
    <property type="entry name" value="Ser/Thr_deHydtase_PyrdxlP-BS"/>
</dbReference>
<proteinExistence type="inferred from homology"/>
<comment type="pathway">
    <text evidence="2">Amino-acid biosynthesis; L-threonine biosynthesis; L-threonine from L-aspartate: step 5/5.</text>
</comment>
<sequence length="466" mass="50305">MRYQSTRGTAPELDFRDVTLAGLAKDGGLYVPVEWPRFTPEQIADLAGLSYVETAVRVMAPFTAGSLSEAELRELCTAAYGRFSHDAVTPLVQLDHRHFLLELFHGPTLAFKDVALQLLGLFFERFLKGTDQHLTIVGATSGDTGSAAIDAVAGREGIDIFMLHPNKRVSDVQRRQMTTVLSPNVHNIAIEGSFDDAQAMVKAMFNDAGFAGRFQVTAVNSINWARLMAQVVYYFYAAVRLGAPNRAVAFSVPTGNFGDVFAGYVAARMGLPVAKLIVATNVNDILHRALSAGDYSTGTVTPTAAPSMDIQVSSNFERLLFDLAGRDGAALADQMRGFEASKAMRLTNAQQEGAAKLFASDRIDAAEMAQAMAWAHARADEILDPHTAIGLAAARRADIAAEVPIVTLATAHPAKFGDAVERATGIRPTLPPRIGDLFDREERYDVLPATFDAVTGYIAERAKPRS</sequence>
<reference evidence="17" key="2">
    <citation type="submission" date="2016-12" db="EMBL/GenBank/DDBJ databases">
        <title>Whole genome sequencing of Sphingomonas sp. ABOJV.</title>
        <authorList>
            <person name="Conlan S."/>
            <person name="Thomas P.J."/>
            <person name="Mullikin J."/>
            <person name="Palmore T.N."/>
            <person name="Frank K.M."/>
            <person name="Segre J.A."/>
        </authorList>
    </citation>
    <scope>NUCLEOTIDE SEQUENCE [LARGE SCALE GENOMIC DNA]</scope>
    <source>
        <strain evidence="17">ABOJV</strain>
    </source>
</reference>
<dbReference type="InterPro" id="IPR036052">
    <property type="entry name" value="TrpB-like_PALP_sf"/>
</dbReference>
<evidence type="ECO:0000313" key="16">
    <source>
        <dbReference type="EMBL" id="RSV05568.1"/>
    </source>
</evidence>
<evidence type="ECO:0000256" key="10">
    <source>
        <dbReference type="ARBA" id="ARBA00049144"/>
    </source>
</evidence>
<dbReference type="GO" id="GO:0004795">
    <property type="term" value="F:threonine synthase activity"/>
    <property type="evidence" value="ECO:0007669"/>
    <property type="project" value="UniProtKB-UniRule"/>
</dbReference>
<dbReference type="PROSITE" id="PS00165">
    <property type="entry name" value="DEHYDRATASE_SER_THR"/>
    <property type="match status" value="1"/>
</dbReference>
<evidence type="ECO:0000256" key="2">
    <source>
        <dbReference type="ARBA" id="ARBA00004979"/>
    </source>
</evidence>
<keyword evidence="9 16" id="KW-0456">Lyase</keyword>
<dbReference type="EMBL" id="CP018820">
    <property type="protein sequence ID" value="APR51495.1"/>
    <property type="molecule type" value="Genomic_DNA"/>
</dbReference>
<dbReference type="STRING" id="93064.BRX40_02780"/>
<dbReference type="AlphaFoldDB" id="A0A1L6J6F7"/>
<dbReference type="GO" id="GO:0009088">
    <property type="term" value="P:threonine biosynthetic process"/>
    <property type="evidence" value="ECO:0007669"/>
    <property type="project" value="UniProtKB-UniRule"/>
</dbReference>
<evidence type="ECO:0000256" key="11">
    <source>
        <dbReference type="NCBIfam" id="TIGR00260"/>
    </source>
</evidence>
<keyword evidence="7" id="KW-0791">Threonine biosynthesis</keyword>
<dbReference type="OrthoDB" id="9763107at2"/>
<dbReference type="CDD" id="cd01560">
    <property type="entry name" value="Thr-synth_2"/>
    <property type="match status" value="1"/>
</dbReference>
<dbReference type="UniPathway" id="UPA00050">
    <property type="reaction ID" value="UER00065"/>
</dbReference>
<evidence type="ECO:0000256" key="4">
    <source>
        <dbReference type="ARBA" id="ARBA00013028"/>
    </source>
</evidence>
<dbReference type="Proteomes" id="UP000286681">
    <property type="component" value="Unassembled WGS sequence"/>
</dbReference>
<keyword evidence="8 12" id="KW-0663">Pyridoxal phosphate</keyword>
<dbReference type="InterPro" id="IPR029144">
    <property type="entry name" value="Thr_synth_N"/>
</dbReference>
<dbReference type="Pfam" id="PF24857">
    <property type="entry name" value="THR4_C"/>
    <property type="match status" value="1"/>
</dbReference>
<evidence type="ECO:0000256" key="12">
    <source>
        <dbReference type="PIRSR" id="PIRSR604450-51"/>
    </source>
</evidence>
<dbReference type="SUPFAM" id="SSF53686">
    <property type="entry name" value="Tryptophan synthase beta subunit-like PLP-dependent enzymes"/>
    <property type="match status" value="1"/>
</dbReference>
<feature type="modified residue" description="N6-(pyridoxal phosphate)lysine" evidence="12">
    <location>
        <position position="112"/>
    </location>
</feature>
<dbReference type="PANTHER" id="PTHR42690">
    <property type="entry name" value="THREONINE SYNTHASE FAMILY MEMBER"/>
    <property type="match status" value="1"/>
</dbReference>
<feature type="domain" description="Threonine synthase N-terminal" evidence="14">
    <location>
        <begin position="2"/>
        <end position="80"/>
    </location>
</feature>
<dbReference type="Proteomes" id="UP000185161">
    <property type="component" value="Chromosome"/>
</dbReference>
<evidence type="ECO:0000256" key="1">
    <source>
        <dbReference type="ARBA" id="ARBA00001933"/>
    </source>
</evidence>
<name>A0A1L6J6F7_9SPHN</name>
<dbReference type="Pfam" id="PF14821">
    <property type="entry name" value="Thr_synth_N"/>
    <property type="match status" value="1"/>
</dbReference>
<gene>
    <name evidence="15" type="ORF">BRX40_02780</name>
    <name evidence="16" type="ORF">CA257_06380</name>
</gene>
<dbReference type="GO" id="GO:0030170">
    <property type="term" value="F:pyridoxal phosphate binding"/>
    <property type="evidence" value="ECO:0007669"/>
    <property type="project" value="InterPro"/>
</dbReference>
<dbReference type="Pfam" id="PF00291">
    <property type="entry name" value="PALP"/>
    <property type="match status" value="1"/>
</dbReference>
<reference evidence="16 18" key="3">
    <citation type="submission" date="2018-07" db="EMBL/GenBank/DDBJ databases">
        <title>Genomic and Epidemiologic Investigation of an Indolent Hospital Outbreak.</title>
        <authorList>
            <person name="Johnson R.C."/>
            <person name="Deming C."/>
            <person name="Conlan S."/>
            <person name="Zellmer C.J."/>
            <person name="Michelin A.V."/>
            <person name="Lee-Lin S."/>
            <person name="Thomas P.J."/>
            <person name="Park M."/>
            <person name="Weingarten R.A."/>
            <person name="Less J."/>
            <person name="Dekker J.P."/>
            <person name="Frank K.M."/>
            <person name="Musser K.A."/>
            <person name="Mcquiston J.R."/>
            <person name="Henderson D.K."/>
            <person name="Lau A.F."/>
            <person name="Palmore T.N."/>
            <person name="Segre J.A."/>
        </authorList>
    </citation>
    <scope>NUCLEOTIDE SEQUENCE [LARGE SCALE GENOMIC DNA]</scope>
    <source>
        <strain evidence="16 18">SK-NIH.Env10_0317</strain>
    </source>
</reference>
<reference evidence="15" key="1">
    <citation type="submission" date="2016-12" db="EMBL/GenBank/DDBJ databases">
        <title>Whole genome sequencing of Sphingomonas koreensis.</title>
        <authorList>
            <person name="Conlan S."/>
            <person name="Thomas P.J."/>
            <person name="Mullikin J."/>
            <person name="Palmore T.N."/>
            <person name="Frank K.M."/>
            <person name="Segre J.A."/>
        </authorList>
    </citation>
    <scope>NUCLEOTIDE SEQUENCE</scope>
    <source>
        <strain evidence="15">ABOJV</strain>
    </source>
</reference>
<evidence type="ECO:0000313" key="17">
    <source>
        <dbReference type="Proteomes" id="UP000185161"/>
    </source>
</evidence>
<evidence type="ECO:0000256" key="9">
    <source>
        <dbReference type="ARBA" id="ARBA00023239"/>
    </source>
</evidence>
<evidence type="ECO:0000256" key="5">
    <source>
        <dbReference type="ARBA" id="ARBA00018679"/>
    </source>
</evidence>
<evidence type="ECO:0000259" key="14">
    <source>
        <dbReference type="Pfam" id="PF14821"/>
    </source>
</evidence>
<evidence type="ECO:0000256" key="7">
    <source>
        <dbReference type="ARBA" id="ARBA00022697"/>
    </source>
</evidence>
<dbReference type="InterPro" id="IPR037158">
    <property type="entry name" value="Thr_synth_N_sf"/>
</dbReference>
<accession>A0A1L6J6F7</accession>
<dbReference type="InterPro" id="IPR001926">
    <property type="entry name" value="TrpB-like_PALP"/>
</dbReference>
<dbReference type="GeneID" id="44131473"/>
<evidence type="ECO:0000256" key="8">
    <source>
        <dbReference type="ARBA" id="ARBA00022898"/>
    </source>
</evidence>
<dbReference type="Gene3D" id="3.90.1380.10">
    <property type="entry name" value="Threonine synthase, N-terminal domain"/>
    <property type="match status" value="1"/>
</dbReference>
<dbReference type="PANTHER" id="PTHR42690:SF1">
    <property type="entry name" value="THREONINE SYNTHASE-LIKE 2"/>
    <property type="match status" value="1"/>
</dbReference>
<dbReference type="EC" id="4.2.3.1" evidence="4 11"/>
<feature type="domain" description="Tryptophan synthase beta chain-like PALP" evidence="13">
    <location>
        <begin position="87"/>
        <end position="342"/>
    </location>
</feature>
<evidence type="ECO:0000256" key="6">
    <source>
        <dbReference type="ARBA" id="ARBA00022605"/>
    </source>
</evidence>
<dbReference type="InterPro" id="IPR051166">
    <property type="entry name" value="Threonine_Synthase"/>
</dbReference>
<dbReference type="Gene3D" id="3.40.50.1100">
    <property type="match status" value="2"/>
</dbReference>
<dbReference type="NCBIfam" id="TIGR00260">
    <property type="entry name" value="thrC"/>
    <property type="match status" value="1"/>
</dbReference>
<evidence type="ECO:0000313" key="15">
    <source>
        <dbReference type="EMBL" id="APR51495.1"/>
    </source>
</evidence>
<comment type="catalytic activity">
    <reaction evidence="10">
        <text>O-phospho-L-homoserine + H2O = L-threonine + phosphate</text>
        <dbReference type="Rhea" id="RHEA:10840"/>
        <dbReference type="ChEBI" id="CHEBI:15377"/>
        <dbReference type="ChEBI" id="CHEBI:43474"/>
        <dbReference type="ChEBI" id="CHEBI:57590"/>
        <dbReference type="ChEBI" id="CHEBI:57926"/>
        <dbReference type="EC" id="4.2.3.1"/>
    </reaction>
</comment>
<dbReference type="InterPro" id="IPR004450">
    <property type="entry name" value="Thr_synthase-like"/>
</dbReference>
<protein>
    <recommendedName>
        <fullName evidence="5 11">Threonine synthase</fullName>
        <ecNumber evidence="4 11">4.2.3.1</ecNumber>
    </recommendedName>
</protein>
<dbReference type="EMBL" id="QQWO01000004">
    <property type="protein sequence ID" value="RSV05568.1"/>
    <property type="molecule type" value="Genomic_DNA"/>
</dbReference>
<organism evidence="15 17">
    <name type="scientific">Sphingomonas koreensis</name>
    <dbReference type="NCBI Taxonomy" id="93064"/>
    <lineage>
        <taxon>Bacteria</taxon>
        <taxon>Pseudomonadati</taxon>
        <taxon>Pseudomonadota</taxon>
        <taxon>Alphaproteobacteria</taxon>
        <taxon>Sphingomonadales</taxon>
        <taxon>Sphingomonadaceae</taxon>
        <taxon>Sphingomonas</taxon>
    </lineage>
</organism>
<comment type="cofactor">
    <cofactor evidence="1 12">
        <name>pyridoxal 5'-phosphate</name>
        <dbReference type="ChEBI" id="CHEBI:597326"/>
    </cofactor>
</comment>
<keyword evidence="17" id="KW-1185">Reference proteome</keyword>
<evidence type="ECO:0000313" key="18">
    <source>
        <dbReference type="Proteomes" id="UP000286681"/>
    </source>
</evidence>
<keyword evidence="6" id="KW-0028">Amino-acid biosynthesis</keyword>
<dbReference type="RefSeq" id="WP_075150601.1">
    <property type="nucleotide sequence ID" value="NZ_CP018820.1"/>
</dbReference>
<evidence type="ECO:0000259" key="13">
    <source>
        <dbReference type="Pfam" id="PF00291"/>
    </source>
</evidence>
<dbReference type="KEGG" id="skr:BRX40_02780"/>